<proteinExistence type="predicted"/>
<sequence length="408" mass="44398">MRAHGKRKPQSEEREAAGRVPPASAPVQRMLALQRTAGNAAVSRAVEAERHAHGPGCGHAEPAAAPVRRRVTQPSVQRAPAPSVQRTVWQFEPGSSWTDPVTGHQARWQSTTDPEDVRTSAQLGINTRSAPVAGDTYDDATREVHSSANADFSRKGTVSDKRYPRRELQARRALVEAKQRIATALAMLEAAGDQPGGPLLAALHSGFPAFRTASPRQIAELLPRITEVVRRIRAGLNAEGAKIALAGKDAQSDPTVRAWVDPSPRDYLTRLTNPDQMKSEELPTMDAGRSGPIHLMESGQSAWYLVHEATHRFAGTLDYQYSPYEDELKEESFEAGMAGAVGPGEAAERDRAMIGKRAVRPPGEYTGQHESQPAMQRNWYALGRRALMNADSYAQFILTATGAPTPRT</sequence>
<name>A0A0B5F3M6_STRA4</name>
<reference evidence="2 3" key="1">
    <citation type="submission" date="2015-01" db="EMBL/GenBank/DDBJ databases">
        <title>Enhanced salinomycin production by adjusting the supply of polyketide extender units in Streptomyce albus DSM 41398.</title>
        <authorList>
            <person name="Lu C."/>
        </authorList>
    </citation>
    <scope>NUCLEOTIDE SEQUENCE [LARGE SCALE GENOMIC DNA]</scope>
    <source>
        <strain evidence="3">ATCC 21838 / DSM 41398 / FERM P-419 / JCM 4703 / NBRC 107858</strain>
    </source>
</reference>
<organism evidence="2 3">
    <name type="scientific">Streptomyces albus (strain ATCC 21838 / DSM 41398 / FERM P-419 / JCM 4703 / NBRC 107858)</name>
    <dbReference type="NCBI Taxonomy" id="1081613"/>
    <lineage>
        <taxon>Bacteria</taxon>
        <taxon>Bacillati</taxon>
        <taxon>Actinomycetota</taxon>
        <taxon>Actinomycetes</taxon>
        <taxon>Kitasatosporales</taxon>
        <taxon>Streptomycetaceae</taxon>
        <taxon>Streptomyces</taxon>
    </lineage>
</organism>
<protein>
    <submittedName>
        <fullName evidence="2">Uncharacterized protein</fullName>
    </submittedName>
</protein>
<accession>A0A0B5F3M6</accession>
<dbReference type="AlphaFoldDB" id="A0A0B5F3M6"/>
<dbReference type="Proteomes" id="UP000031523">
    <property type="component" value="Chromosome"/>
</dbReference>
<evidence type="ECO:0000313" key="2">
    <source>
        <dbReference type="EMBL" id="AJE86195.1"/>
    </source>
</evidence>
<evidence type="ECO:0000256" key="1">
    <source>
        <dbReference type="SAM" id="MobiDB-lite"/>
    </source>
</evidence>
<gene>
    <name evidence="2" type="ORF">SLNWT_5819</name>
</gene>
<dbReference type="Gene3D" id="3.40.390.10">
    <property type="entry name" value="Collagenase (Catalytic Domain)"/>
    <property type="match status" value="1"/>
</dbReference>
<keyword evidence="3" id="KW-1185">Reference proteome</keyword>
<dbReference type="InterPro" id="IPR024079">
    <property type="entry name" value="MetalloPept_cat_dom_sf"/>
</dbReference>
<feature type="region of interest" description="Disordered" evidence="1">
    <location>
        <begin position="1"/>
        <end position="116"/>
    </location>
</feature>
<dbReference type="GO" id="GO:0008237">
    <property type="term" value="F:metallopeptidase activity"/>
    <property type="evidence" value="ECO:0007669"/>
    <property type="project" value="InterPro"/>
</dbReference>
<dbReference type="EMBL" id="CP010519">
    <property type="protein sequence ID" value="AJE86195.1"/>
    <property type="molecule type" value="Genomic_DNA"/>
</dbReference>
<evidence type="ECO:0000313" key="3">
    <source>
        <dbReference type="Proteomes" id="UP000031523"/>
    </source>
</evidence>
<dbReference type="KEGG" id="sals:SLNWT_5819"/>
<feature type="compositionally biased region" description="Polar residues" evidence="1">
    <location>
        <begin position="84"/>
        <end position="99"/>
    </location>
</feature>